<dbReference type="GO" id="GO:0005576">
    <property type="term" value="C:extracellular region"/>
    <property type="evidence" value="ECO:0007669"/>
    <property type="project" value="UniProtKB-SubCell"/>
</dbReference>
<dbReference type="PANTHER" id="PTHR34216:SF3">
    <property type="entry name" value="POLY-BETA-1,6-N-ACETYL-D-GLUCOSAMINE N-DEACETYLASE"/>
    <property type="match status" value="1"/>
</dbReference>
<dbReference type="AlphaFoldDB" id="X1LX67"/>
<evidence type="ECO:0000313" key="4">
    <source>
        <dbReference type="EMBL" id="GAI07000.1"/>
    </source>
</evidence>
<feature type="non-terminal residue" evidence="4">
    <location>
        <position position="1"/>
    </location>
</feature>
<protein>
    <recommendedName>
        <fullName evidence="3">NodB homology domain-containing protein</fullName>
    </recommendedName>
</protein>
<dbReference type="PANTHER" id="PTHR34216">
    <property type="match status" value="1"/>
</dbReference>
<evidence type="ECO:0000259" key="3">
    <source>
        <dbReference type="PROSITE" id="PS51677"/>
    </source>
</evidence>
<dbReference type="Gene3D" id="3.20.20.370">
    <property type="entry name" value="Glycoside hydrolase/deacetylase"/>
    <property type="match status" value="1"/>
</dbReference>
<dbReference type="PROSITE" id="PS51677">
    <property type="entry name" value="NODB"/>
    <property type="match status" value="1"/>
</dbReference>
<evidence type="ECO:0000256" key="2">
    <source>
        <dbReference type="ARBA" id="ARBA00022729"/>
    </source>
</evidence>
<comment type="subcellular location">
    <subcellularLocation>
        <location evidence="1">Secreted</location>
    </subcellularLocation>
</comment>
<reference evidence="4" key="1">
    <citation type="journal article" date="2014" name="Front. Microbiol.">
        <title>High frequency of phylogenetically diverse reductive dehalogenase-homologous genes in deep subseafloor sedimentary metagenomes.</title>
        <authorList>
            <person name="Kawai M."/>
            <person name="Futagami T."/>
            <person name="Toyoda A."/>
            <person name="Takaki Y."/>
            <person name="Nishi S."/>
            <person name="Hori S."/>
            <person name="Arai W."/>
            <person name="Tsubouchi T."/>
            <person name="Morono Y."/>
            <person name="Uchiyama I."/>
            <person name="Ito T."/>
            <person name="Fujiyama A."/>
            <person name="Inagaki F."/>
            <person name="Takami H."/>
        </authorList>
    </citation>
    <scope>NUCLEOTIDE SEQUENCE</scope>
    <source>
        <strain evidence="4">Expedition CK06-06</strain>
    </source>
</reference>
<dbReference type="GO" id="GO:0016810">
    <property type="term" value="F:hydrolase activity, acting on carbon-nitrogen (but not peptide) bonds"/>
    <property type="evidence" value="ECO:0007669"/>
    <property type="project" value="InterPro"/>
</dbReference>
<gene>
    <name evidence="4" type="ORF">S06H3_15014</name>
</gene>
<dbReference type="EMBL" id="BARV01007367">
    <property type="protein sequence ID" value="GAI07000.1"/>
    <property type="molecule type" value="Genomic_DNA"/>
</dbReference>
<dbReference type="Pfam" id="PF01522">
    <property type="entry name" value="Polysacc_deac_1"/>
    <property type="match status" value="1"/>
</dbReference>
<dbReference type="InterPro" id="IPR011330">
    <property type="entry name" value="Glyco_hydro/deAcase_b/a-brl"/>
</dbReference>
<keyword evidence="2" id="KW-0732">Signal</keyword>
<dbReference type="InterPro" id="IPR051398">
    <property type="entry name" value="Polysacch_Deacetylase"/>
</dbReference>
<sequence>LIFYHNVYQINNTVYAQETIIPILTYHNFTKGEGSSYSINVGEFEKQMNYLATHNYSVISLSELIKGLRDGQLPPKPVVITIDDGFKSSFTLAYPILKKYNFPATLFLYTNFGSVKKLLI</sequence>
<dbReference type="InterPro" id="IPR002509">
    <property type="entry name" value="NODB_dom"/>
</dbReference>
<dbReference type="GO" id="GO:0005975">
    <property type="term" value="P:carbohydrate metabolic process"/>
    <property type="evidence" value="ECO:0007669"/>
    <property type="project" value="InterPro"/>
</dbReference>
<evidence type="ECO:0000256" key="1">
    <source>
        <dbReference type="ARBA" id="ARBA00004613"/>
    </source>
</evidence>
<name>X1LX67_9ZZZZ</name>
<dbReference type="SUPFAM" id="SSF88713">
    <property type="entry name" value="Glycoside hydrolase/deacetylase"/>
    <property type="match status" value="1"/>
</dbReference>
<feature type="domain" description="NodB homology" evidence="3">
    <location>
        <begin position="76"/>
        <end position="120"/>
    </location>
</feature>
<organism evidence="4">
    <name type="scientific">marine sediment metagenome</name>
    <dbReference type="NCBI Taxonomy" id="412755"/>
    <lineage>
        <taxon>unclassified sequences</taxon>
        <taxon>metagenomes</taxon>
        <taxon>ecological metagenomes</taxon>
    </lineage>
</organism>
<accession>X1LX67</accession>
<comment type="caution">
    <text evidence="4">The sequence shown here is derived from an EMBL/GenBank/DDBJ whole genome shotgun (WGS) entry which is preliminary data.</text>
</comment>
<proteinExistence type="predicted"/>